<feature type="compositionally biased region" description="Low complexity" evidence="1">
    <location>
        <begin position="47"/>
        <end position="76"/>
    </location>
</feature>
<evidence type="ECO:0000256" key="1">
    <source>
        <dbReference type="SAM" id="MobiDB-lite"/>
    </source>
</evidence>
<feature type="compositionally biased region" description="Low complexity" evidence="1">
    <location>
        <begin position="12"/>
        <end position="26"/>
    </location>
</feature>
<dbReference type="InterPro" id="IPR044876">
    <property type="entry name" value="HRDC_dom_sf"/>
</dbReference>
<organism evidence="3 4">
    <name type="scientific">Brachybacterium equifaecis</name>
    <dbReference type="NCBI Taxonomy" id="2910770"/>
    <lineage>
        <taxon>Bacteria</taxon>
        <taxon>Bacillati</taxon>
        <taxon>Actinomycetota</taxon>
        <taxon>Actinomycetes</taxon>
        <taxon>Micrococcales</taxon>
        <taxon>Dermabacteraceae</taxon>
        <taxon>Brachybacterium</taxon>
    </lineage>
</organism>
<dbReference type="Pfam" id="PF18305">
    <property type="entry name" value="DNA_pol_A_exoN"/>
    <property type="match status" value="1"/>
</dbReference>
<evidence type="ECO:0000313" key="3">
    <source>
        <dbReference type="EMBL" id="MCL6423522.1"/>
    </source>
</evidence>
<dbReference type="SUPFAM" id="SSF53098">
    <property type="entry name" value="Ribonuclease H-like"/>
    <property type="match status" value="1"/>
</dbReference>
<feature type="compositionally biased region" description="Pro residues" evidence="1">
    <location>
        <begin position="1"/>
        <end position="11"/>
    </location>
</feature>
<gene>
    <name evidence="3" type="ORF">Bequi_09015</name>
</gene>
<dbReference type="InterPro" id="IPR012337">
    <property type="entry name" value="RNaseH-like_sf"/>
</dbReference>
<dbReference type="InterPro" id="IPR036397">
    <property type="entry name" value="RNaseH_sf"/>
</dbReference>
<dbReference type="SUPFAM" id="SSF47819">
    <property type="entry name" value="HRDC-like"/>
    <property type="match status" value="1"/>
</dbReference>
<name>A0ABT0R0T2_9MICO</name>
<dbReference type="SMART" id="SM00474">
    <property type="entry name" value="35EXOc"/>
    <property type="match status" value="1"/>
</dbReference>
<keyword evidence="4" id="KW-1185">Reference proteome</keyword>
<proteinExistence type="predicted"/>
<dbReference type="Pfam" id="PF00570">
    <property type="entry name" value="HRDC"/>
    <property type="match status" value="1"/>
</dbReference>
<comment type="caution">
    <text evidence="3">The sequence shown here is derived from an EMBL/GenBank/DDBJ whole genome shotgun (WGS) entry which is preliminary data.</text>
</comment>
<dbReference type="PANTHER" id="PTHR47649">
    <property type="entry name" value="RIBONUCLEASE D"/>
    <property type="match status" value="1"/>
</dbReference>
<evidence type="ECO:0000259" key="2">
    <source>
        <dbReference type="SMART" id="SM00474"/>
    </source>
</evidence>
<dbReference type="RefSeq" id="WP_249737594.1">
    <property type="nucleotide sequence ID" value="NZ_JAKNCJ010000003.1"/>
</dbReference>
<dbReference type="InterPro" id="IPR010997">
    <property type="entry name" value="HRDC-like_sf"/>
</dbReference>
<evidence type="ECO:0000313" key="4">
    <source>
        <dbReference type="Proteomes" id="UP001203761"/>
    </source>
</evidence>
<dbReference type="Gene3D" id="3.30.420.10">
    <property type="entry name" value="Ribonuclease H-like superfamily/Ribonuclease H"/>
    <property type="match status" value="1"/>
</dbReference>
<dbReference type="Proteomes" id="UP001203761">
    <property type="component" value="Unassembled WGS sequence"/>
</dbReference>
<dbReference type="InterPro" id="IPR051086">
    <property type="entry name" value="RNase_D-like"/>
</dbReference>
<accession>A0ABT0R0T2</accession>
<dbReference type="Gene3D" id="1.10.150.80">
    <property type="entry name" value="HRDC domain"/>
    <property type="match status" value="2"/>
</dbReference>
<dbReference type="EMBL" id="JAKNCJ010000003">
    <property type="protein sequence ID" value="MCL6423522.1"/>
    <property type="molecule type" value="Genomic_DNA"/>
</dbReference>
<sequence>MPATPPSPHDPAAPSAPAETAGSPSSRRTRSRAGRAPQPARVPEAQAPGRSPRTRSAAAAPADDAAQAGPAATPLRAPRDGMVDLIDRIQPLLQWCERAATAPEEPIAVDVERASSYRYTSKAYLIQVRTDAAGTALIDPIAFTLPGTFIELMNSREWVLHAASQDLPSLDELGLRPARLFDTELAGRLLGMQRVGLGAVVEDALGLALAKEHSAADWSKRPLPEPWLIYAALDVEVLVEVRDIMAARLEEAGKTRWAEEEFAHLLAAGSPAPRAEPWRKLHGVGVLRSQRQMAVARSMWEMRDAIASREDLSPHRVLRDREIVEAAKHAETSREAFSAALPKALRGKDAWWQAARTGLTTAPAHLPDRSEPAYPPPHKLWSKKWPEVAERYLPVREAVAARAEELQVPSENLVNPGLLRTWIWENDSAGDEVAVRGQLEALGARPWQAELVAPVLCASLPKPESH</sequence>
<dbReference type="InterPro" id="IPR002121">
    <property type="entry name" value="HRDC_dom"/>
</dbReference>
<dbReference type="CDD" id="cd06142">
    <property type="entry name" value="RNaseD_exo"/>
    <property type="match status" value="1"/>
</dbReference>
<dbReference type="PANTHER" id="PTHR47649:SF1">
    <property type="entry name" value="RIBONUCLEASE D"/>
    <property type="match status" value="1"/>
</dbReference>
<dbReference type="InterPro" id="IPR002562">
    <property type="entry name" value="3'-5'_exonuclease_dom"/>
</dbReference>
<feature type="domain" description="3'-5' exonuclease" evidence="2">
    <location>
        <begin position="83"/>
        <end position="250"/>
    </location>
</feature>
<protein>
    <submittedName>
        <fullName evidence="3">HRDC domain-containing protein</fullName>
    </submittedName>
</protein>
<dbReference type="Pfam" id="PF01612">
    <property type="entry name" value="DNA_pol_A_exo1"/>
    <property type="match status" value="1"/>
</dbReference>
<dbReference type="InterPro" id="IPR041605">
    <property type="entry name" value="Exo_C"/>
</dbReference>
<feature type="region of interest" description="Disordered" evidence="1">
    <location>
        <begin position="1"/>
        <end position="78"/>
    </location>
</feature>
<reference evidence="3" key="1">
    <citation type="submission" date="2022-02" db="EMBL/GenBank/DDBJ databases">
        <authorList>
            <person name="Lee M."/>
            <person name="Kim S.-J."/>
            <person name="Jung M.-Y."/>
        </authorList>
    </citation>
    <scope>NUCLEOTIDE SEQUENCE</scope>
    <source>
        <strain evidence="3">JHP9</strain>
    </source>
</reference>